<evidence type="ECO:0000256" key="8">
    <source>
        <dbReference type="ARBA" id="ARBA00022679"/>
    </source>
</evidence>
<comment type="similarity">
    <text evidence="3">Belongs to the thymidine/pyrimidine-nucleoside phosphorylase family.</text>
</comment>
<evidence type="ECO:0000313" key="12">
    <source>
        <dbReference type="EMBL" id="MBC8528936.1"/>
    </source>
</evidence>
<dbReference type="InterPro" id="IPR018090">
    <property type="entry name" value="Pyrmidine_PPas_bac/euk"/>
</dbReference>
<dbReference type="AlphaFoldDB" id="A0A926HNA6"/>
<dbReference type="PANTHER" id="PTHR10515:SF0">
    <property type="entry name" value="THYMIDINE PHOSPHORYLASE"/>
    <property type="match status" value="1"/>
</dbReference>
<dbReference type="Pfam" id="PF02885">
    <property type="entry name" value="Glycos_trans_3N"/>
    <property type="match status" value="1"/>
</dbReference>
<dbReference type="InterPro" id="IPR017459">
    <property type="entry name" value="Glycosyl_Trfase_fam3_N_dom"/>
</dbReference>
<feature type="domain" description="Pyrimidine nucleoside phosphorylase C-terminal" evidence="11">
    <location>
        <begin position="344"/>
        <end position="418"/>
    </location>
</feature>
<comment type="catalytic activity">
    <reaction evidence="10">
        <text>thymidine + phosphate = 2-deoxy-alpha-D-ribose 1-phosphate + thymine</text>
        <dbReference type="Rhea" id="RHEA:16037"/>
        <dbReference type="ChEBI" id="CHEBI:17748"/>
        <dbReference type="ChEBI" id="CHEBI:17821"/>
        <dbReference type="ChEBI" id="CHEBI:43474"/>
        <dbReference type="ChEBI" id="CHEBI:57259"/>
        <dbReference type="EC" id="2.4.2.2"/>
    </reaction>
</comment>
<dbReference type="SUPFAM" id="SSF54680">
    <property type="entry name" value="Pyrimidine nucleoside phosphorylase C-terminal domain"/>
    <property type="match status" value="1"/>
</dbReference>
<dbReference type="Gene3D" id="1.20.970.10">
    <property type="entry name" value="Transferase, Pyrimidine Nucleoside Phosphorylase, Chain C"/>
    <property type="match status" value="1"/>
</dbReference>
<dbReference type="GO" id="GO:0009032">
    <property type="term" value="F:thymidine phosphorylase activity"/>
    <property type="evidence" value="ECO:0007669"/>
    <property type="project" value="TreeGrafter"/>
</dbReference>
<evidence type="ECO:0000259" key="11">
    <source>
        <dbReference type="SMART" id="SM00941"/>
    </source>
</evidence>
<dbReference type="Gene3D" id="3.40.1030.10">
    <property type="entry name" value="Nucleoside phosphorylase/phosphoribosyltransferase catalytic domain"/>
    <property type="match status" value="1"/>
</dbReference>
<evidence type="ECO:0000256" key="10">
    <source>
        <dbReference type="ARBA" id="ARBA00048525"/>
    </source>
</evidence>
<sequence length="441" mass="46030">MVEIIEKKRNGGRLTREELAFWIEGVMDGGVPDYQTSALLMAIYFRGLDMEEITDLTGEMAASGDQVDLSMVPGIPVDKHSTGGVGDTTTLIAGPLVAACGGRVVKMSGRGLGHTGGTIDKLEAIPGMRTGLTIDQFIAQVSRIGLAVAGQSAQLAPADKILYALRDVTATTDSLGLIASSIMSKKLASGAKAIVLDVKVGSGAFMKELDDAIALAQAMVKIGQGHGRSTRALLTNMDQPLGRAVGNAIEVAEGIEVLQGKHAESDLRKVSLMLAENMLLAAGVYPDAQSCKRALDEALASGRALEKLGEMIAAQGGDARVIQRPERLGQGACRLDVKSASGGYVSAIDTQRIGHAALLLGAGRRKKEDAIDPMAGLLMRARLGQKLAPGETLATLFASDEALLAPAQAALLSAVTLRESPAQVPPLCYGWVDESGFHPTK</sequence>
<evidence type="ECO:0000256" key="3">
    <source>
        <dbReference type="ARBA" id="ARBA00006915"/>
    </source>
</evidence>
<dbReference type="GO" id="GO:0006206">
    <property type="term" value="P:pyrimidine nucleobase metabolic process"/>
    <property type="evidence" value="ECO:0007669"/>
    <property type="project" value="InterPro"/>
</dbReference>
<keyword evidence="13" id="KW-1185">Reference proteome</keyword>
<name>A0A926HNA6_9FIRM</name>
<dbReference type="SMART" id="SM00941">
    <property type="entry name" value="PYNP_C"/>
    <property type="match status" value="1"/>
</dbReference>
<evidence type="ECO:0000256" key="2">
    <source>
        <dbReference type="ARBA" id="ARBA00003877"/>
    </source>
</evidence>
<dbReference type="GO" id="GO:0005829">
    <property type="term" value="C:cytosol"/>
    <property type="evidence" value="ECO:0007669"/>
    <property type="project" value="TreeGrafter"/>
</dbReference>
<evidence type="ECO:0000256" key="7">
    <source>
        <dbReference type="ARBA" id="ARBA00022676"/>
    </source>
</evidence>
<dbReference type="InterPro" id="IPR013102">
    <property type="entry name" value="PYNP_C"/>
</dbReference>
<dbReference type="PANTHER" id="PTHR10515">
    <property type="entry name" value="THYMIDINE PHOSPHORYLASE"/>
    <property type="match status" value="1"/>
</dbReference>
<keyword evidence="7 12" id="KW-0328">Glycosyltransferase</keyword>
<dbReference type="EMBL" id="JACRSO010000002">
    <property type="protein sequence ID" value="MBC8528936.1"/>
    <property type="molecule type" value="Genomic_DNA"/>
</dbReference>
<dbReference type="InterPro" id="IPR000312">
    <property type="entry name" value="Glycosyl_Trfase_fam3"/>
</dbReference>
<keyword evidence="8 12" id="KW-0808">Transferase</keyword>
<protein>
    <recommendedName>
        <fullName evidence="6">Pyrimidine-nucleoside phosphorylase</fullName>
        <ecNumber evidence="5">2.4.2.2</ecNumber>
    </recommendedName>
</protein>
<comment type="function">
    <text evidence="2">Catalyzes phosphorolysis of the pyrimidine nucleosides uridine, thymidine and 2'-deoxyuridine with the formation of the corresponding pyrimidine base and ribose-1-phosphate.</text>
</comment>
<dbReference type="Proteomes" id="UP000654279">
    <property type="component" value="Unassembled WGS sequence"/>
</dbReference>
<organism evidence="12 13">
    <name type="scientific">Luoshenia tenuis</name>
    <dbReference type="NCBI Taxonomy" id="2763654"/>
    <lineage>
        <taxon>Bacteria</taxon>
        <taxon>Bacillati</taxon>
        <taxon>Bacillota</taxon>
        <taxon>Clostridia</taxon>
        <taxon>Christensenellales</taxon>
        <taxon>Christensenellaceae</taxon>
        <taxon>Luoshenia</taxon>
    </lineage>
</organism>
<dbReference type="InterPro" id="IPR000053">
    <property type="entry name" value="Thymidine/pyrmidine_PPase"/>
</dbReference>
<dbReference type="Pfam" id="PF00591">
    <property type="entry name" value="Glycos_transf_3"/>
    <property type="match status" value="1"/>
</dbReference>
<dbReference type="InterPro" id="IPR017872">
    <property type="entry name" value="Pyrmidine_PPase_CS"/>
</dbReference>
<dbReference type="InterPro" id="IPR035902">
    <property type="entry name" value="Nuc_phospho_transferase"/>
</dbReference>
<comment type="catalytic activity">
    <reaction evidence="9">
        <text>uridine + phosphate = alpha-D-ribose 1-phosphate + uracil</text>
        <dbReference type="Rhea" id="RHEA:24388"/>
        <dbReference type="ChEBI" id="CHEBI:16704"/>
        <dbReference type="ChEBI" id="CHEBI:17568"/>
        <dbReference type="ChEBI" id="CHEBI:43474"/>
        <dbReference type="ChEBI" id="CHEBI:57720"/>
        <dbReference type="EC" id="2.4.2.2"/>
    </reaction>
</comment>
<dbReference type="SUPFAM" id="SSF47648">
    <property type="entry name" value="Nucleoside phosphorylase/phosphoribosyltransferase N-terminal domain"/>
    <property type="match status" value="1"/>
</dbReference>
<dbReference type="EC" id="2.4.2.2" evidence="5"/>
<dbReference type="NCBIfam" id="NF004490">
    <property type="entry name" value="PRK05820.1"/>
    <property type="match status" value="1"/>
</dbReference>
<reference evidence="12" key="1">
    <citation type="submission" date="2020-08" db="EMBL/GenBank/DDBJ databases">
        <title>Genome public.</title>
        <authorList>
            <person name="Liu C."/>
            <person name="Sun Q."/>
        </authorList>
    </citation>
    <scope>NUCLEOTIDE SEQUENCE</scope>
    <source>
        <strain evidence="12">NSJ-44</strain>
    </source>
</reference>
<accession>A0A926HNA6</accession>
<proteinExistence type="inferred from homology"/>
<dbReference type="Pfam" id="PF07831">
    <property type="entry name" value="PYNP_C"/>
    <property type="match status" value="1"/>
</dbReference>
<dbReference type="NCBIfam" id="TIGR02644">
    <property type="entry name" value="Y_phosphoryl"/>
    <property type="match status" value="1"/>
</dbReference>
<evidence type="ECO:0000256" key="9">
    <source>
        <dbReference type="ARBA" id="ARBA00048453"/>
    </source>
</evidence>
<comment type="subunit">
    <text evidence="4">Homodimer.</text>
</comment>
<evidence type="ECO:0000256" key="5">
    <source>
        <dbReference type="ARBA" id="ARBA00011889"/>
    </source>
</evidence>
<dbReference type="GO" id="GO:0004645">
    <property type="term" value="F:1,4-alpha-oligoglucan phosphorylase activity"/>
    <property type="evidence" value="ECO:0007669"/>
    <property type="project" value="InterPro"/>
</dbReference>
<dbReference type="InterPro" id="IPR036566">
    <property type="entry name" value="PYNP-like_C_sf"/>
</dbReference>
<dbReference type="GO" id="GO:0006213">
    <property type="term" value="P:pyrimidine nucleoside metabolic process"/>
    <property type="evidence" value="ECO:0007669"/>
    <property type="project" value="InterPro"/>
</dbReference>
<comment type="catalytic activity">
    <reaction evidence="1">
        <text>2'-deoxyuridine + phosphate = 2-deoxy-alpha-D-ribose 1-phosphate + uracil</text>
        <dbReference type="Rhea" id="RHEA:22824"/>
        <dbReference type="ChEBI" id="CHEBI:16450"/>
        <dbReference type="ChEBI" id="CHEBI:17568"/>
        <dbReference type="ChEBI" id="CHEBI:43474"/>
        <dbReference type="ChEBI" id="CHEBI:57259"/>
        <dbReference type="EC" id="2.4.2.2"/>
    </reaction>
</comment>
<dbReference type="InterPro" id="IPR036320">
    <property type="entry name" value="Glycosyl_Trfase_fam3_N_dom_sf"/>
</dbReference>
<comment type="caution">
    <text evidence="12">The sequence shown here is derived from an EMBL/GenBank/DDBJ whole genome shotgun (WGS) entry which is preliminary data.</text>
</comment>
<evidence type="ECO:0000256" key="6">
    <source>
        <dbReference type="ARBA" id="ARBA00014680"/>
    </source>
</evidence>
<dbReference type="FunFam" id="3.40.1030.10:FF:000003">
    <property type="entry name" value="Pyrimidine-nucleoside phosphorylase"/>
    <property type="match status" value="1"/>
</dbReference>
<dbReference type="PIRSF" id="PIRSF000478">
    <property type="entry name" value="TP_PyNP"/>
    <property type="match status" value="1"/>
</dbReference>
<evidence type="ECO:0000256" key="1">
    <source>
        <dbReference type="ARBA" id="ARBA00001066"/>
    </source>
</evidence>
<evidence type="ECO:0000256" key="4">
    <source>
        <dbReference type="ARBA" id="ARBA00011738"/>
    </source>
</evidence>
<dbReference type="SUPFAM" id="SSF52418">
    <property type="entry name" value="Nucleoside phosphorylase/phosphoribosyltransferase catalytic domain"/>
    <property type="match status" value="1"/>
</dbReference>
<dbReference type="Gene3D" id="3.90.1170.30">
    <property type="entry name" value="Pyrimidine nucleoside phosphorylase-like, C-terminal domain"/>
    <property type="match status" value="1"/>
</dbReference>
<dbReference type="PROSITE" id="PS00647">
    <property type="entry name" value="THYMID_PHOSPHORYLASE"/>
    <property type="match status" value="1"/>
</dbReference>
<evidence type="ECO:0000313" key="13">
    <source>
        <dbReference type="Proteomes" id="UP000654279"/>
    </source>
</evidence>
<gene>
    <name evidence="12" type="ORF">H8699_05805</name>
</gene>